<dbReference type="EMBL" id="FNCO01000011">
    <property type="protein sequence ID" value="SDI17670.1"/>
    <property type="molecule type" value="Genomic_DNA"/>
</dbReference>
<gene>
    <name evidence="1" type="ORF">SAMN05216605_11137</name>
</gene>
<name>A0A1G8IGJ8_9PSED</name>
<proteinExistence type="predicted"/>
<dbReference type="InterPro" id="IPR008964">
    <property type="entry name" value="Invasin/intimin_cell_adhesion"/>
</dbReference>
<dbReference type="Proteomes" id="UP000182894">
    <property type="component" value="Unassembled WGS sequence"/>
</dbReference>
<evidence type="ECO:0000313" key="1">
    <source>
        <dbReference type="EMBL" id="SDI17670.1"/>
    </source>
</evidence>
<dbReference type="AlphaFoldDB" id="A0A1G8IGJ8"/>
<dbReference type="Gene3D" id="2.60.40.1080">
    <property type="match status" value="1"/>
</dbReference>
<evidence type="ECO:0000313" key="2">
    <source>
        <dbReference type="Proteomes" id="UP000182894"/>
    </source>
</evidence>
<reference evidence="2" key="1">
    <citation type="submission" date="2016-10" db="EMBL/GenBank/DDBJ databases">
        <authorList>
            <person name="Varghese N."/>
            <person name="Submissions S."/>
        </authorList>
    </citation>
    <scope>NUCLEOTIDE SEQUENCE [LARGE SCALE GENOMIC DNA]</scope>
    <source>
        <strain evidence="2">ATCC 700689</strain>
    </source>
</reference>
<dbReference type="RefSeq" id="WP_074755029.1">
    <property type="nucleotide sequence ID" value="NZ_FNCO01000011.1"/>
</dbReference>
<keyword evidence="2" id="KW-1185">Reference proteome</keyword>
<sequence length="867" mass="94365">MNSATKALLPAPAMQNLHDPSGIGYADTLDPKVPLSVRVGPYLEISEGDAIDLYCDNQLAINYTVKREDLTPGSFNFVVLPLDQKFIRQDAITLVYEVTKPIGGQKNQSSPATIPVKLTLPGGTDTNPATPFENERLAKPKVFPEGVITSPENVRVEIAPYLNMFVGDKITLSWHGELILTEITDQAQVGKPVVIPVSKDIIDLAGDSDMLEVRYEIRDVVNNWSRWSLPTHVEVEAGDTSLPAPITPQAPGMELNLDQLGSADLQVLVIAHPDIQRGDELVLSMERNTAEGMPLETFTAIKTVSTLDSFYEFQVPNTQFLPMAQGRARLQYRVNKPSGNTLRSKSLPLKIVGSPMELPLPRVPVAEQNNGVLNPASRNVRAEVPPYYFMAAGNDVHLFWMGKTGSGANVMHDQLITVAEGDVGSQVDFLIPDEKVKALAGGSVEVYYTVNTFSRAFFKSPSLRLTVSEDQTTPLPLPIIKEAVNDILDPANTPYGATVIVDASADLRLGDQVRVSWRSPKGNEDKDNVIGANEVGKSLSVVFSSALVNANLGQHISVSYRIIRTTGSVLFSRWYSVMVAGGELSLPEPTMDTVRGDGVITPGLIPESGATVRVRYDIRSGDQVKVIWVGASRYETPVQTAGGSNQLVFTVPKSLIVTTQNAKASVTYQVTRAGTTRESVKLKLSVLSTLTFDTSALRLSGKTYAVISHPDVSQKWTADNSAQRVAKEGVRPYTYTSSNTAIARVQEHGVVWSRGNGTATISVTDATGATLSYQVTVSGVIKCSRLKPNTYQEVVWDAERNNARLPTMQELREVYDAFGDKWPLEKTNIWASTSAKLPKAPIKHFGNGQEGYAFTINKVLGIGLHFS</sequence>
<dbReference type="SUPFAM" id="SSF49373">
    <property type="entry name" value="Invasin/intimin cell-adhesion fragments"/>
    <property type="match status" value="1"/>
</dbReference>
<dbReference type="STRING" id="89065.SAMN05216605_11137"/>
<evidence type="ECO:0008006" key="3">
    <source>
        <dbReference type="Google" id="ProtNLM"/>
    </source>
</evidence>
<protein>
    <recommendedName>
        <fullName evidence="3">Ig-like domain (Group 2)</fullName>
    </recommendedName>
</protein>
<organism evidence="1 2">
    <name type="scientific">Pseudomonas abietaniphila</name>
    <dbReference type="NCBI Taxonomy" id="89065"/>
    <lineage>
        <taxon>Bacteria</taxon>
        <taxon>Pseudomonadati</taxon>
        <taxon>Pseudomonadota</taxon>
        <taxon>Gammaproteobacteria</taxon>
        <taxon>Pseudomonadales</taxon>
        <taxon>Pseudomonadaceae</taxon>
        <taxon>Pseudomonas</taxon>
    </lineage>
</organism>
<dbReference type="OrthoDB" id="6845417at2"/>
<accession>A0A1G8IGJ8</accession>